<keyword evidence="5" id="KW-0249">Electron transport</keyword>
<dbReference type="AlphaFoldDB" id="A0A381RCG4"/>
<keyword evidence="4" id="KW-0274">FAD</keyword>
<evidence type="ECO:0000256" key="3">
    <source>
        <dbReference type="ARBA" id="ARBA00022630"/>
    </source>
</evidence>
<dbReference type="GO" id="GO:0033539">
    <property type="term" value="P:fatty acid beta-oxidation using acyl-CoA dehydrogenase"/>
    <property type="evidence" value="ECO:0007669"/>
    <property type="project" value="TreeGrafter"/>
</dbReference>
<dbReference type="SMART" id="SM00893">
    <property type="entry name" value="ETF"/>
    <property type="match status" value="1"/>
</dbReference>
<protein>
    <recommendedName>
        <fullName evidence="6">Electron transfer flavoprotein alpha/beta-subunit N-terminal domain-containing protein</fullName>
    </recommendedName>
</protein>
<dbReference type="Pfam" id="PF01012">
    <property type="entry name" value="ETF"/>
    <property type="match status" value="1"/>
</dbReference>
<dbReference type="InterPro" id="IPR029035">
    <property type="entry name" value="DHS-like_NAD/FAD-binding_dom"/>
</dbReference>
<dbReference type="Pfam" id="PF00766">
    <property type="entry name" value="ETF_alpha"/>
    <property type="match status" value="1"/>
</dbReference>
<sequence>MADVLAFVEQREGQIGGGAREVVSVAAQLASEIGGSASALVLGGPGLTSAAEGLSTAGATSVAVAEHEALSEYNPEAYLPVVINHLRSGNFKALMFSASSLGKDLAPRVAAALDVPLGSDVTGMEVQDGVPLFTRPVYSGKAFTRFSIDVDPVIVTIRPNVFPVGDYDSKIQVSKFIPDVDPETWCVRVIERKGVAEGAVDVSEAAVVVSGGRGLKDPANWGVLEELRDVIGPDTALGASRAVVDAGWRPHAEQVGQTGKTVAPKLYIAVGISGAVQHLAGMRTSQTIVAVNRDPDAPIFSMADYGIVGDLFEVLPRMTEAIKALKSED</sequence>
<keyword evidence="2" id="KW-0813">Transport</keyword>
<dbReference type="InterPro" id="IPR014730">
    <property type="entry name" value="ETF_a/b_N"/>
</dbReference>
<evidence type="ECO:0000256" key="5">
    <source>
        <dbReference type="ARBA" id="ARBA00022982"/>
    </source>
</evidence>
<evidence type="ECO:0000256" key="2">
    <source>
        <dbReference type="ARBA" id="ARBA00022448"/>
    </source>
</evidence>
<comment type="similarity">
    <text evidence="1">Belongs to the ETF alpha-subunit/FixB family.</text>
</comment>
<dbReference type="SUPFAM" id="SSF52467">
    <property type="entry name" value="DHS-like NAD/FAD-binding domain"/>
    <property type="match status" value="1"/>
</dbReference>
<evidence type="ECO:0000259" key="6">
    <source>
        <dbReference type="SMART" id="SM00893"/>
    </source>
</evidence>
<organism evidence="7">
    <name type="scientific">marine metagenome</name>
    <dbReference type="NCBI Taxonomy" id="408172"/>
    <lineage>
        <taxon>unclassified sequences</taxon>
        <taxon>metagenomes</taxon>
        <taxon>ecological metagenomes</taxon>
    </lineage>
</organism>
<dbReference type="GO" id="GO:0050660">
    <property type="term" value="F:flavin adenine dinucleotide binding"/>
    <property type="evidence" value="ECO:0007669"/>
    <property type="project" value="InterPro"/>
</dbReference>
<accession>A0A381RCG4</accession>
<gene>
    <name evidence="7" type="ORF">METZ01_LOCUS41433</name>
</gene>
<dbReference type="InterPro" id="IPR018206">
    <property type="entry name" value="ETF_asu_C_CS"/>
</dbReference>
<evidence type="ECO:0000256" key="1">
    <source>
        <dbReference type="ARBA" id="ARBA00005817"/>
    </source>
</evidence>
<reference evidence="7" key="1">
    <citation type="submission" date="2018-05" db="EMBL/GenBank/DDBJ databases">
        <authorList>
            <person name="Lanie J.A."/>
            <person name="Ng W.-L."/>
            <person name="Kazmierczak K.M."/>
            <person name="Andrzejewski T.M."/>
            <person name="Davidsen T.M."/>
            <person name="Wayne K.J."/>
            <person name="Tettelin H."/>
            <person name="Glass J.I."/>
            <person name="Rusch D."/>
            <person name="Podicherti R."/>
            <person name="Tsui H.-C.T."/>
            <person name="Winkler M.E."/>
        </authorList>
    </citation>
    <scope>NUCLEOTIDE SEQUENCE</scope>
</reference>
<dbReference type="Gene3D" id="3.40.50.1220">
    <property type="entry name" value="TPP-binding domain"/>
    <property type="match status" value="1"/>
</dbReference>
<evidence type="ECO:0000256" key="4">
    <source>
        <dbReference type="ARBA" id="ARBA00022827"/>
    </source>
</evidence>
<dbReference type="GO" id="GO:0009055">
    <property type="term" value="F:electron transfer activity"/>
    <property type="evidence" value="ECO:0007669"/>
    <property type="project" value="InterPro"/>
</dbReference>
<dbReference type="Gene3D" id="3.40.50.620">
    <property type="entry name" value="HUPs"/>
    <property type="match status" value="1"/>
</dbReference>
<dbReference type="InterPro" id="IPR014731">
    <property type="entry name" value="ETF_asu_C"/>
</dbReference>
<evidence type="ECO:0000313" key="7">
    <source>
        <dbReference type="EMBL" id="SUZ88579.1"/>
    </source>
</evidence>
<keyword evidence="3" id="KW-0285">Flavoprotein</keyword>
<feature type="domain" description="Electron transfer flavoprotein alpha/beta-subunit N-terminal" evidence="6">
    <location>
        <begin position="4"/>
        <end position="189"/>
    </location>
</feature>
<dbReference type="InterPro" id="IPR001308">
    <property type="entry name" value="ETF_a/FixB"/>
</dbReference>
<dbReference type="PIRSF" id="PIRSF000089">
    <property type="entry name" value="Electra_flavoP_a"/>
    <property type="match status" value="1"/>
</dbReference>
<dbReference type="PANTHER" id="PTHR43153:SF1">
    <property type="entry name" value="ELECTRON TRANSFER FLAVOPROTEIN SUBUNIT ALPHA, MITOCHONDRIAL"/>
    <property type="match status" value="1"/>
</dbReference>
<dbReference type="InterPro" id="IPR014729">
    <property type="entry name" value="Rossmann-like_a/b/a_fold"/>
</dbReference>
<proteinExistence type="inferred from homology"/>
<name>A0A381RCG4_9ZZZZ</name>
<dbReference type="SUPFAM" id="SSF52402">
    <property type="entry name" value="Adenine nucleotide alpha hydrolases-like"/>
    <property type="match status" value="1"/>
</dbReference>
<dbReference type="FunFam" id="3.40.50.1220:FF:000001">
    <property type="entry name" value="Electron transfer flavoprotein, alpha subunit"/>
    <property type="match status" value="1"/>
</dbReference>
<dbReference type="CDD" id="cd01715">
    <property type="entry name" value="ETF_alpha"/>
    <property type="match status" value="1"/>
</dbReference>
<dbReference type="InterPro" id="IPR033947">
    <property type="entry name" value="ETF_alpha_N"/>
</dbReference>
<dbReference type="PANTHER" id="PTHR43153">
    <property type="entry name" value="ELECTRON TRANSFER FLAVOPROTEIN ALPHA"/>
    <property type="match status" value="1"/>
</dbReference>
<dbReference type="PROSITE" id="PS00696">
    <property type="entry name" value="ETF_ALPHA"/>
    <property type="match status" value="1"/>
</dbReference>
<dbReference type="EMBL" id="UINC01001777">
    <property type="protein sequence ID" value="SUZ88579.1"/>
    <property type="molecule type" value="Genomic_DNA"/>
</dbReference>